<proteinExistence type="predicted"/>
<evidence type="ECO:0008006" key="3">
    <source>
        <dbReference type="Google" id="ProtNLM"/>
    </source>
</evidence>
<reference evidence="2" key="1">
    <citation type="journal article" date="2019" name="Int. J. Syst. Evol. Microbiol.">
        <title>The Global Catalogue of Microorganisms (GCM) 10K type strain sequencing project: providing services to taxonomists for standard genome sequencing and annotation.</title>
        <authorList>
            <consortium name="The Broad Institute Genomics Platform"/>
            <consortium name="The Broad Institute Genome Sequencing Center for Infectious Disease"/>
            <person name="Wu L."/>
            <person name="Ma J."/>
        </authorList>
    </citation>
    <scope>NUCLEOTIDE SEQUENCE [LARGE SCALE GENOMIC DNA]</scope>
    <source>
        <strain evidence="2">NBRC 12467</strain>
    </source>
</reference>
<evidence type="ECO:0000313" key="2">
    <source>
        <dbReference type="Proteomes" id="UP001156708"/>
    </source>
</evidence>
<dbReference type="Proteomes" id="UP001156708">
    <property type="component" value="Unassembled WGS sequence"/>
</dbReference>
<keyword evidence="2" id="KW-1185">Reference proteome</keyword>
<dbReference type="SUPFAM" id="SSF52317">
    <property type="entry name" value="Class I glutamine amidotransferase-like"/>
    <property type="match status" value="1"/>
</dbReference>
<dbReference type="InterPro" id="IPR029062">
    <property type="entry name" value="Class_I_gatase-like"/>
</dbReference>
<sequence length="61" mass="6456">MDLAIAGLEKIELTGPPDALEKAGATWVDNEVVIDGTCVFSCCPDDIPAFNKVVGRHSRLG</sequence>
<dbReference type="EMBL" id="BSNZ01000003">
    <property type="protein sequence ID" value="GLQ83514.1"/>
    <property type="molecule type" value="Genomic_DNA"/>
</dbReference>
<name>A0AA37WAD5_9PROT</name>
<dbReference type="AlphaFoldDB" id="A0AA37WAD5"/>
<gene>
    <name evidence="1" type="ORF">GCM10007872_04220</name>
</gene>
<evidence type="ECO:0000313" key="1">
    <source>
        <dbReference type="EMBL" id="GLQ83514.1"/>
    </source>
</evidence>
<accession>A0AA37WAD5</accession>
<organism evidence="1 2">
    <name type="scientific">Gluconobacter sphaericus NBRC 12467</name>
    <dbReference type="NCBI Taxonomy" id="1307951"/>
    <lineage>
        <taxon>Bacteria</taxon>
        <taxon>Pseudomonadati</taxon>
        <taxon>Pseudomonadota</taxon>
        <taxon>Alphaproteobacteria</taxon>
        <taxon>Acetobacterales</taxon>
        <taxon>Acetobacteraceae</taxon>
        <taxon>Gluconobacter</taxon>
    </lineage>
</organism>
<protein>
    <recommendedName>
        <fullName evidence="3">DJ-1/PfpI domain-containing protein</fullName>
    </recommendedName>
</protein>
<comment type="caution">
    <text evidence="1">The sequence shown here is derived from an EMBL/GenBank/DDBJ whole genome shotgun (WGS) entry which is preliminary data.</text>
</comment>